<dbReference type="PANTHER" id="PTHR11138">
    <property type="entry name" value="METHIONYL-TRNA FORMYLTRANSFERASE"/>
    <property type="match status" value="1"/>
</dbReference>
<dbReference type="Pfam" id="PF02911">
    <property type="entry name" value="Formyl_trans_C"/>
    <property type="match status" value="1"/>
</dbReference>
<dbReference type="OrthoDB" id="9802815at2"/>
<dbReference type="InterPro" id="IPR005794">
    <property type="entry name" value="Fmt"/>
</dbReference>
<proteinExistence type="inferred from homology"/>
<dbReference type="Gene3D" id="3.40.50.12230">
    <property type="match status" value="1"/>
</dbReference>
<protein>
    <recommendedName>
        <fullName evidence="2 5">Methionyl-tRNA formyltransferase</fullName>
        <ecNumber evidence="2 5">2.1.2.9</ecNumber>
    </recommendedName>
</protein>
<feature type="domain" description="Formyl transferase C-terminal" evidence="7">
    <location>
        <begin position="198"/>
        <end position="291"/>
    </location>
</feature>
<dbReference type="EMBL" id="NXLX01000001">
    <property type="protein sequence ID" value="RDU74654.1"/>
    <property type="molecule type" value="Genomic_DNA"/>
</dbReference>
<dbReference type="CDD" id="cd08646">
    <property type="entry name" value="FMT_core_Met-tRNA-FMT_N"/>
    <property type="match status" value="1"/>
</dbReference>
<name>A0A3D8JCR6_9HELI</name>
<evidence type="ECO:0000259" key="6">
    <source>
        <dbReference type="Pfam" id="PF00551"/>
    </source>
</evidence>
<evidence type="ECO:0000256" key="3">
    <source>
        <dbReference type="ARBA" id="ARBA00022679"/>
    </source>
</evidence>
<evidence type="ECO:0000259" key="7">
    <source>
        <dbReference type="Pfam" id="PF02911"/>
    </source>
</evidence>
<dbReference type="SUPFAM" id="SSF50486">
    <property type="entry name" value="FMT C-terminal domain-like"/>
    <property type="match status" value="1"/>
</dbReference>
<dbReference type="InterPro" id="IPR036477">
    <property type="entry name" value="Formyl_transf_N_sf"/>
</dbReference>
<evidence type="ECO:0000256" key="2">
    <source>
        <dbReference type="ARBA" id="ARBA00012261"/>
    </source>
</evidence>
<dbReference type="RefSeq" id="WP_115578362.1">
    <property type="nucleotide sequence ID" value="NZ_NXLX01000001.1"/>
</dbReference>
<feature type="domain" description="Formyl transferase N-terminal" evidence="6">
    <location>
        <begin position="1"/>
        <end position="175"/>
    </location>
</feature>
<keyword evidence="3 5" id="KW-0808">Transferase</keyword>
<evidence type="ECO:0000313" key="9">
    <source>
        <dbReference type="Proteomes" id="UP000256695"/>
    </source>
</evidence>
<dbReference type="GO" id="GO:0005829">
    <property type="term" value="C:cytosol"/>
    <property type="evidence" value="ECO:0007669"/>
    <property type="project" value="TreeGrafter"/>
</dbReference>
<sequence length="300" mass="33460">MKILFMGTPAFARVILQEVIKDFEVIGLFCQPDKPFGRKQELKAPETKEFLQNYDSKIPIYQPIEFDKAILQEIKKLNPDVILVVAYGKILPKSVLEYKCINIHASILPKYRGASPIQEMLLHNDRIFGVSAMLMEEGLDSGDILGFSMIENTLQENLLSLSEKLAFLGADLIKDVLKRLDSIKPLKQSNAQASYCKKIKKDAGEVAFVNAEEIILKYRAFGVWPSVFLKSGLKLFDVSLAKKEGSFKSGEILDIQNDGIEVGCERGSIKIGALQAPSKQKVASNVYLMGKRLSVGMLLE</sequence>
<feature type="binding site" evidence="5">
    <location>
        <begin position="106"/>
        <end position="109"/>
    </location>
    <ligand>
        <name>(6S)-5,6,7,8-tetrahydrofolate</name>
        <dbReference type="ChEBI" id="CHEBI:57453"/>
    </ligand>
</feature>
<dbReference type="HAMAP" id="MF_00182">
    <property type="entry name" value="Formyl_trans"/>
    <property type="match status" value="1"/>
</dbReference>
<comment type="catalytic activity">
    <reaction evidence="5">
        <text>L-methionyl-tRNA(fMet) + (6R)-10-formyltetrahydrofolate = N-formyl-L-methionyl-tRNA(fMet) + (6S)-5,6,7,8-tetrahydrofolate + H(+)</text>
        <dbReference type="Rhea" id="RHEA:24380"/>
        <dbReference type="Rhea" id="RHEA-COMP:9952"/>
        <dbReference type="Rhea" id="RHEA-COMP:9953"/>
        <dbReference type="ChEBI" id="CHEBI:15378"/>
        <dbReference type="ChEBI" id="CHEBI:57453"/>
        <dbReference type="ChEBI" id="CHEBI:78530"/>
        <dbReference type="ChEBI" id="CHEBI:78844"/>
        <dbReference type="ChEBI" id="CHEBI:195366"/>
        <dbReference type="EC" id="2.1.2.9"/>
    </reaction>
</comment>
<keyword evidence="9" id="KW-1185">Reference proteome</keyword>
<dbReference type="InterPro" id="IPR002376">
    <property type="entry name" value="Formyl_transf_N"/>
</dbReference>
<dbReference type="CDD" id="cd08704">
    <property type="entry name" value="Met_tRNA_FMT_C"/>
    <property type="match status" value="1"/>
</dbReference>
<dbReference type="Pfam" id="PF00551">
    <property type="entry name" value="Formyl_trans_N"/>
    <property type="match status" value="1"/>
</dbReference>
<comment type="caution">
    <text evidence="8">The sequence shown here is derived from an EMBL/GenBank/DDBJ whole genome shotgun (WGS) entry which is preliminary data.</text>
</comment>
<reference evidence="8 9" key="1">
    <citation type="submission" date="2018-04" db="EMBL/GenBank/DDBJ databases">
        <title>Novel Campyloabacter and Helicobacter Species and Strains.</title>
        <authorList>
            <person name="Mannion A.J."/>
            <person name="Shen Z."/>
            <person name="Fox J.G."/>
        </authorList>
    </citation>
    <scope>NUCLEOTIDE SEQUENCE [LARGE SCALE GENOMIC DNA]</scope>
    <source>
        <strain evidence="8 9">MIT 04-9362</strain>
    </source>
</reference>
<organism evidence="8 9">
    <name type="scientific">Helicobacter anseris</name>
    <dbReference type="NCBI Taxonomy" id="375926"/>
    <lineage>
        <taxon>Bacteria</taxon>
        <taxon>Pseudomonadati</taxon>
        <taxon>Campylobacterota</taxon>
        <taxon>Epsilonproteobacteria</taxon>
        <taxon>Campylobacterales</taxon>
        <taxon>Helicobacteraceae</taxon>
        <taxon>Helicobacter</taxon>
    </lineage>
</organism>
<dbReference type="PANTHER" id="PTHR11138:SF5">
    <property type="entry name" value="METHIONYL-TRNA FORMYLTRANSFERASE, MITOCHONDRIAL"/>
    <property type="match status" value="1"/>
</dbReference>
<dbReference type="InterPro" id="IPR041711">
    <property type="entry name" value="Met-tRNA-FMT_N"/>
</dbReference>
<evidence type="ECO:0000313" key="8">
    <source>
        <dbReference type="EMBL" id="RDU74654.1"/>
    </source>
</evidence>
<comment type="similarity">
    <text evidence="1 5">Belongs to the Fmt family.</text>
</comment>
<gene>
    <name evidence="5" type="primary">fmt</name>
    <name evidence="8" type="ORF">CQA57_00970</name>
</gene>
<dbReference type="EC" id="2.1.2.9" evidence="2 5"/>
<dbReference type="InterPro" id="IPR011034">
    <property type="entry name" value="Formyl_transferase-like_C_sf"/>
</dbReference>
<dbReference type="NCBIfam" id="TIGR00460">
    <property type="entry name" value="fmt"/>
    <property type="match status" value="1"/>
</dbReference>
<dbReference type="Proteomes" id="UP000256695">
    <property type="component" value="Unassembled WGS sequence"/>
</dbReference>
<dbReference type="InterPro" id="IPR044135">
    <property type="entry name" value="Met-tRNA-FMT_C"/>
</dbReference>
<dbReference type="InterPro" id="IPR005793">
    <property type="entry name" value="Formyl_trans_C"/>
</dbReference>
<evidence type="ECO:0000256" key="4">
    <source>
        <dbReference type="ARBA" id="ARBA00022917"/>
    </source>
</evidence>
<dbReference type="AlphaFoldDB" id="A0A3D8JCR6"/>
<dbReference type="SUPFAM" id="SSF53328">
    <property type="entry name" value="Formyltransferase"/>
    <property type="match status" value="1"/>
</dbReference>
<accession>A0A3D8JCR6</accession>
<keyword evidence="4 5" id="KW-0648">Protein biosynthesis</keyword>
<comment type="function">
    <text evidence="5">Attaches a formyl group to the free amino group of methionyl-tRNA(fMet). The formyl group appears to play a dual role in the initiator identity of N-formylmethionyl-tRNA by promoting its recognition by IF2 and preventing the misappropriation of this tRNA by the elongation apparatus.</text>
</comment>
<evidence type="ECO:0000256" key="1">
    <source>
        <dbReference type="ARBA" id="ARBA00010699"/>
    </source>
</evidence>
<evidence type="ECO:0000256" key="5">
    <source>
        <dbReference type="HAMAP-Rule" id="MF_00182"/>
    </source>
</evidence>
<dbReference type="GO" id="GO:0004479">
    <property type="term" value="F:methionyl-tRNA formyltransferase activity"/>
    <property type="evidence" value="ECO:0007669"/>
    <property type="project" value="UniProtKB-UniRule"/>
</dbReference>